<evidence type="ECO:0000256" key="9">
    <source>
        <dbReference type="ARBA" id="ARBA00022982"/>
    </source>
</evidence>
<comment type="subcellular location">
    <subcellularLocation>
        <location evidence="1">Cell inner membrane</location>
        <topology evidence="1">Multi-pass membrane protein</topology>
    </subcellularLocation>
</comment>
<dbReference type="InterPro" id="IPR002585">
    <property type="entry name" value="Cyt-d_ubiquinol_oxidase_su_1"/>
</dbReference>
<evidence type="ECO:0000256" key="10">
    <source>
        <dbReference type="ARBA" id="ARBA00022989"/>
    </source>
</evidence>
<accession>A0A9D9J1F5</accession>
<dbReference type="AlphaFoldDB" id="A0A9D9J1F5"/>
<dbReference type="GO" id="GO:0020037">
    <property type="term" value="F:heme binding"/>
    <property type="evidence" value="ECO:0007669"/>
    <property type="project" value="TreeGrafter"/>
</dbReference>
<evidence type="ECO:0000256" key="6">
    <source>
        <dbReference type="ARBA" id="ARBA00022617"/>
    </source>
</evidence>
<dbReference type="EMBL" id="JADILY010000101">
    <property type="protein sequence ID" value="MBO8481855.1"/>
    <property type="molecule type" value="Genomic_DNA"/>
</dbReference>
<evidence type="ECO:0000256" key="5">
    <source>
        <dbReference type="ARBA" id="ARBA00022519"/>
    </source>
</evidence>
<reference evidence="14" key="2">
    <citation type="journal article" date="2021" name="PeerJ">
        <title>Extensive microbial diversity within the chicken gut microbiome revealed by metagenomics and culture.</title>
        <authorList>
            <person name="Gilroy R."/>
            <person name="Ravi A."/>
            <person name="Getino M."/>
            <person name="Pursley I."/>
            <person name="Horton D.L."/>
            <person name="Alikhan N.F."/>
            <person name="Baker D."/>
            <person name="Gharbi K."/>
            <person name="Hall N."/>
            <person name="Watson M."/>
            <person name="Adriaenssens E.M."/>
            <person name="Foster-Nyarko E."/>
            <person name="Jarju S."/>
            <person name="Secka A."/>
            <person name="Antonio M."/>
            <person name="Oren A."/>
            <person name="Chaudhuri R.R."/>
            <person name="La Ragione R."/>
            <person name="Hildebrand F."/>
            <person name="Pallen M.J."/>
        </authorList>
    </citation>
    <scope>NUCLEOTIDE SEQUENCE</scope>
    <source>
        <strain evidence="14">B3-2255</strain>
    </source>
</reference>
<protein>
    <submittedName>
        <fullName evidence="14">Cytochrome ubiquinol oxidase subunit I</fullName>
    </submittedName>
</protein>
<dbReference type="PANTHER" id="PTHR30365">
    <property type="entry name" value="CYTOCHROME D UBIQUINOL OXIDASE"/>
    <property type="match status" value="1"/>
</dbReference>
<evidence type="ECO:0000256" key="12">
    <source>
        <dbReference type="ARBA" id="ARBA00023136"/>
    </source>
</evidence>
<organism evidence="14 15">
    <name type="scientific">Candidatus Merdivivens faecigallinarum</name>
    <dbReference type="NCBI Taxonomy" id="2840871"/>
    <lineage>
        <taxon>Bacteria</taxon>
        <taxon>Pseudomonadati</taxon>
        <taxon>Bacteroidota</taxon>
        <taxon>Bacteroidia</taxon>
        <taxon>Bacteroidales</taxon>
        <taxon>Muribaculaceae</taxon>
        <taxon>Muribaculaceae incertae sedis</taxon>
        <taxon>Candidatus Merdivivens</taxon>
    </lineage>
</organism>
<dbReference type="GO" id="GO:0070069">
    <property type="term" value="C:cytochrome complex"/>
    <property type="evidence" value="ECO:0007669"/>
    <property type="project" value="InterPro"/>
</dbReference>
<dbReference type="GO" id="GO:0046872">
    <property type="term" value="F:metal ion binding"/>
    <property type="evidence" value="ECO:0007669"/>
    <property type="project" value="UniProtKB-KW"/>
</dbReference>
<keyword evidence="5" id="KW-0997">Cell inner membrane</keyword>
<dbReference type="GO" id="GO:0019646">
    <property type="term" value="P:aerobic electron transport chain"/>
    <property type="evidence" value="ECO:0007669"/>
    <property type="project" value="InterPro"/>
</dbReference>
<evidence type="ECO:0000256" key="3">
    <source>
        <dbReference type="ARBA" id="ARBA00022448"/>
    </source>
</evidence>
<keyword evidence="12 13" id="KW-0472">Membrane</keyword>
<dbReference type="PANTHER" id="PTHR30365:SF0">
    <property type="entry name" value="CYTOCHROME BD-I UBIQUINOL OXIDASE SUBUNIT 1"/>
    <property type="match status" value="1"/>
</dbReference>
<evidence type="ECO:0000256" key="13">
    <source>
        <dbReference type="SAM" id="Phobius"/>
    </source>
</evidence>
<keyword evidence="10 13" id="KW-1133">Transmembrane helix</keyword>
<keyword evidence="3" id="KW-0813">Transport</keyword>
<feature type="transmembrane region" description="Helical" evidence="13">
    <location>
        <begin position="169"/>
        <end position="189"/>
    </location>
</feature>
<evidence type="ECO:0000256" key="2">
    <source>
        <dbReference type="ARBA" id="ARBA00009819"/>
    </source>
</evidence>
<comment type="caution">
    <text evidence="14">The sequence shown here is derived from an EMBL/GenBank/DDBJ whole genome shotgun (WGS) entry which is preliminary data.</text>
</comment>
<feature type="non-terminal residue" evidence="14">
    <location>
        <position position="1"/>
    </location>
</feature>
<evidence type="ECO:0000313" key="14">
    <source>
        <dbReference type="EMBL" id="MBO8481855.1"/>
    </source>
</evidence>
<dbReference type="GO" id="GO:0016682">
    <property type="term" value="F:oxidoreductase activity, acting on diphenols and related substances as donors, oxygen as acceptor"/>
    <property type="evidence" value="ECO:0007669"/>
    <property type="project" value="TreeGrafter"/>
</dbReference>
<reference evidence="14" key="1">
    <citation type="submission" date="2020-10" db="EMBL/GenBank/DDBJ databases">
        <authorList>
            <person name="Gilroy R."/>
        </authorList>
    </citation>
    <scope>NUCLEOTIDE SEQUENCE</scope>
    <source>
        <strain evidence="14">B3-2255</strain>
    </source>
</reference>
<keyword evidence="9" id="KW-0249">Electron transport</keyword>
<keyword evidence="11" id="KW-0408">Iron</keyword>
<proteinExistence type="inferred from homology"/>
<keyword evidence="4" id="KW-1003">Cell membrane</keyword>
<evidence type="ECO:0000256" key="8">
    <source>
        <dbReference type="ARBA" id="ARBA00022723"/>
    </source>
</evidence>
<dbReference type="GO" id="GO:0009055">
    <property type="term" value="F:electron transfer activity"/>
    <property type="evidence" value="ECO:0007669"/>
    <property type="project" value="InterPro"/>
</dbReference>
<sequence length="252" mass="28278">VLNPDKEWYDDGEEDFLFDIKIPGGLSLLATRDADGFVPGVRELIEGGYTLPDGDMAISADEKIARGRSAVEAMAGYRAVLQEMKSCEDSSEMSSLQLQLDKYDEILDRNMSYFGYGYIDDVRELLPDVPLNFYAFRVMVILGAYFILFFVVVLLLAYRDRYRMKWLQWVAIISVPLVYLCSQAGWIVAEAGRQPWAIQDLMPVKAAVSALPVSSVQVTFFLFLALFTILLAAEIGIMLKAIKKGPDLGKEE</sequence>
<comment type="similarity">
    <text evidence="2">Belongs to the cytochrome ubiquinol oxidase subunit 1 family.</text>
</comment>
<feature type="transmembrane region" description="Helical" evidence="13">
    <location>
        <begin position="209"/>
        <end position="233"/>
    </location>
</feature>
<evidence type="ECO:0000256" key="7">
    <source>
        <dbReference type="ARBA" id="ARBA00022692"/>
    </source>
</evidence>
<evidence type="ECO:0000256" key="4">
    <source>
        <dbReference type="ARBA" id="ARBA00022475"/>
    </source>
</evidence>
<keyword evidence="8" id="KW-0479">Metal-binding</keyword>
<dbReference type="GO" id="GO:0005886">
    <property type="term" value="C:plasma membrane"/>
    <property type="evidence" value="ECO:0007669"/>
    <property type="project" value="UniProtKB-SubCell"/>
</dbReference>
<evidence type="ECO:0000256" key="1">
    <source>
        <dbReference type="ARBA" id="ARBA00004429"/>
    </source>
</evidence>
<feature type="transmembrane region" description="Helical" evidence="13">
    <location>
        <begin position="134"/>
        <end position="157"/>
    </location>
</feature>
<gene>
    <name evidence="14" type="ORF">IAC87_04845</name>
</gene>
<keyword evidence="6" id="KW-0349">Heme</keyword>
<keyword evidence="7 13" id="KW-0812">Transmembrane</keyword>
<dbReference type="Pfam" id="PF01654">
    <property type="entry name" value="Cyt_bd_oxida_I"/>
    <property type="match status" value="1"/>
</dbReference>
<name>A0A9D9J1F5_9BACT</name>
<evidence type="ECO:0000313" key="15">
    <source>
        <dbReference type="Proteomes" id="UP000823772"/>
    </source>
</evidence>
<evidence type="ECO:0000256" key="11">
    <source>
        <dbReference type="ARBA" id="ARBA00023004"/>
    </source>
</evidence>
<dbReference type="Proteomes" id="UP000823772">
    <property type="component" value="Unassembled WGS sequence"/>
</dbReference>